<sequence length="663" mass="73690">MEDADRVSFVSSVKEPSVISENIPAEVTPEEVEQDIPVVTPLVLPAPSPVHSETPSAQPAPIAPSPTSPKQASPLPSPSIGTAHSAIRSTTASEQISRDMSTKENKSPKSQSVKSGQLGGKIMNAINTLVKPAGQTQDAISERVDDLKQRVQSLASDIVDSQSNNLTTNIDKIATMSKALTSEANALRQSIKSLSEDIARTKQELCYCGNEEDINFPYHLFLIEIIINKIHMKCECFEIDYNNLVISAVFLGKPPIILYDSSFGKIENFNKLNVGKSTLFAMTYDKICGIKDFEIVLLLTKQPPCSTCVTKIAETHLDYTNEFISLREELCKKWMQEQPADNILCTTSIPLSKNMYYLSCCDGENRDSIGVIEVTVRMSFLGKEITTAFCASPKPQGTSFLLKEDHGMTMYSCHKVEMDDQGKILLDEGVLSKKAMTCGDQYKRSDSPASQMSSALSRRSYEQAPQYENHHGDRASKYDEIYTKMNVNELRIRVPKSSRVERMGRYDKIQELCSCESTAFNTGEQIQFDLPKDATYPEKTYTSNLKYTLKANERPQDKKDKKIINITPSSCPVPVDMAKVLHPQKDVFILKIGKKLETKDKKTDLEIELVTPKAPSEKPLESNNTAQQYSGTDIKSNDGKKKEKKGKKDKGGKGKKGKKGKKK</sequence>
<dbReference type="RefSeq" id="XP_026729457.1">
    <property type="nucleotide sequence ID" value="XM_026873656.1"/>
</dbReference>
<name>A0A7E5VMF3_TRINI</name>
<feature type="compositionally biased region" description="Polar residues" evidence="2">
    <location>
        <begin position="447"/>
        <end position="457"/>
    </location>
</feature>
<evidence type="ECO:0000313" key="3">
    <source>
        <dbReference type="Proteomes" id="UP000322000"/>
    </source>
</evidence>
<accession>A0A7E5VMF3</accession>
<dbReference type="Proteomes" id="UP000322000">
    <property type="component" value="Chromosome 6"/>
</dbReference>
<feature type="coiled-coil region" evidence="1">
    <location>
        <begin position="137"/>
        <end position="204"/>
    </location>
</feature>
<dbReference type="OrthoDB" id="1739576at2759"/>
<evidence type="ECO:0000256" key="2">
    <source>
        <dbReference type="SAM" id="MobiDB-lite"/>
    </source>
</evidence>
<gene>
    <name evidence="4" type="primary">LOC113495063</name>
</gene>
<evidence type="ECO:0000256" key="1">
    <source>
        <dbReference type="SAM" id="Coils"/>
    </source>
</evidence>
<feature type="compositionally biased region" description="Basic and acidic residues" evidence="2">
    <location>
        <begin position="96"/>
        <end position="107"/>
    </location>
</feature>
<feature type="compositionally biased region" description="Polar residues" evidence="2">
    <location>
        <begin position="621"/>
        <end position="634"/>
    </location>
</feature>
<protein>
    <submittedName>
        <fullName evidence="4">Uncharacterized protein LOC113495063</fullName>
    </submittedName>
</protein>
<feature type="region of interest" description="Disordered" evidence="2">
    <location>
        <begin position="1"/>
        <end position="118"/>
    </location>
</feature>
<feature type="compositionally biased region" description="Basic residues" evidence="2">
    <location>
        <begin position="642"/>
        <end position="663"/>
    </location>
</feature>
<dbReference type="AlphaFoldDB" id="A0A7E5VMF3"/>
<dbReference type="KEGG" id="tnl:113495063"/>
<evidence type="ECO:0000313" key="4">
    <source>
        <dbReference type="RefSeq" id="XP_026729457.1"/>
    </source>
</evidence>
<feature type="compositionally biased region" description="Polar residues" evidence="2">
    <location>
        <begin position="79"/>
        <end position="95"/>
    </location>
</feature>
<feature type="region of interest" description="Disordered" evidence="2">
    <location>
        <begin position="440"/>
        <end position="475"/>
    </location>
</feature>
<dbReference type="InParanoid" id="A0A7E5VMF3"/>
<organism evidence="3 4">
    <name type="scientific">Trichoplusia ni</name>
    <name type="common">Cabbage looper</name>
    <dbReference type="NCBI Taxonomy" id="7111"/>
    <lineage>
        <taxon>Eukaryota</taxon>
        <taxon>Metazoa</taxon>
        <taxon>Ecdysozoa</taxon>
        <taxon>Arthropoda</taxon>
        <taxon>Hexapoda</taxon>
        <taxon>Insecta</taxon>
        <taxon>Pterygota</taxon>
        <taxon>Neoptera</taxon>
        <taxon>Endopterygota</taxon>
        <taxon>Lepidoptera</taxon>
        <taxon>Glossata</taxon>
        <taxon>Ditrysia</taxon>
        <taxon>Noctuoidea</taxon>
        <taxon>Noctuidae</taxon>
        <taxon>Plusiinae</taxon>
        <taxon>Trichoplusia</taxon>
    </lineage>
</organism>
<keyword evidence="3" id="KW-1185">Reference proteome</keyword>
<keyword evidence="1" id="KW-0175">Coiled coil</keyword>
<dbReference type="GeneID" id="113495063"/>
<dbReference type="Pfam" id="PF14924">
    <property type="entry name" value="MAP10_N"/>
    <property type="match status" value="1"/>
</dbReference>
<reference evidence="4" key="1">
    <citation type="submission" date="2025-08" db="UniProtKB">
        <authorList>
            <consortium name="RefSeq"/>
        </authorList>
    </citation>
    <scope>IDENTIFICATION</scope>
</reference>
<feature type="region of interest" description="Disordered" evidence="2">
    <location>
        <begin position="609"/>
        <end position="663"/>
    </location>
</feature>
<proteinExistence type="predicted"/>